<evidence type="ECO:0000313" key="10">
    <source>
        <dbReference type="Proteomes" id="UP001172083"/>
    </source>
</evidence>
<dbReference type="InterPro" id="IPR003838">
    <property type="entry name" value="ABC3_permease_C"/>
</dbReference>
<feature type="domain" description="MacB-like periplasmic core" evidence="8">
    <location>
        <begin position="101"/>
        <end position="324"/>
    </location>
</feature>
<accession>A0ABT8LBV5</accession>
<sequence length="885" mass="100206">MKPEKPIPPQLAKRFLLWFLRDDLAEEVLGDLDEQFLYKTTRTSLFRAKLNYWYQVFNYLRPFAINKSKSTNSNHYAMFRNYLKISWRSLIKQKMYSSIKVVGSALGITACLLIALFIRDELSYDRHYANEDRIYRVVYVDNDDGEIEKDVFHQAPFAGALKDDYAEIVKAGRYCDGELFGAGSKEVRRAGTIQNSYEKDFIYVDQELLDILQIPMVYGDLATALTKPKSLVMSKAKADKYFPNENPVGQTLILDNDEENPYTIGGVMEDSPANSHFKHDFLMTMSGVEFWPGEQTYWRASNYPTYVLLRPDTDPKQLEMKIKDIVKNYMVPSREAAGIADPGDIVNKISFELQPISDIHLKSADIDDELSHGDIRFVWLFGTIAVFILLIACINFVNLSTAKSANRAKEVGVRKVAGSSRGNLIRQFLTESVLYSFLSFALGILLAWSLLPYFNTIADKSLEFPWATWWLIPAVAATALITGIFSGLYPSFYLSAFKPVQVLKGGVSRGSKSAYLRSVLVIFQFTTSIVLIISTAIIFRQMNFILNNKLGFDKEQVLLLRGANTLGDKVTTFKNTLLKFSEVKSVSVSDYLPIASTKRNGNGFWKEGKTQEDKPVYGQIWRVDHDYIKTMEMQIVEGRDFNPDMATDSQSIIINEKMAKAFAFENPLGQRITNSGDVWQVVGVVQDFHFETLKEDIRPLCLVIGNSPAIISVKVNTTDMANLIQSITAVWDEFSPNQPIRYTFMDEDFAQMYADVQRMGHIFNSFAILAIIVACMGLLALSTFMIEQRGKEISVRLVLGASFGNILRLLTSNFVKLVLISLIIAIPVGWLMMTKWLEDFVYKIDIGWDIFLFAGILVLIITILTVSYQSVKAALTNPVENLKSE</sequence>
<dbReference type="EMBL" id="JAUJEB010000006">
    <property type="protein sequence ID" value="MDN5215264.1"/>
    <property type="molecule type" value="Genomic_DNA"/>
</dbReference>
<keyword evidence="3 6" id="KW-0812">Transmembrane</keyword>
<evidence type="ECO:0000259" key="8">
    <source>
        <dbReference type="Pfam" id="PF12704"/>
    </source>
</evidence>
<dbReference type="PANTHER" id="PTHR30572:SF18">
    <property type="entry name" value="ABC-TYPE MACROLIDE FAMILY EXPORT SYSTEM PERMEASE COMPONENT 2"/>
    <property type="match status" value="1"/>
</dbReference>
<feature type="transmembrane region" description="Helical" evidence="6">
    <location>
        <begin position="377"/>
        <end position="399"/>
    </location>
</feature>
<feature type="transmembrane region" description="Helical" evidence="6">
    <location>
        <begin position="433"/>
        <end position="454"/>
    </location>
</feature>
<dbReference type="PANTHER" id="PTHR30572">
    <property type="entry name" value="MEMBRANE COMPONENT OF TRANSPORTER-RELATED"/>
    <property type="match status" value="1"/>
</dbReference>
<name>A0ABT8LBV5_9BACT</name>
<evidence type="ECO:0000256" key="3">
    <source>
        <dbReference type="ARBA" id="ARBA00022692"/>
    </source>
</evidence>
<feature type="transmembrane region" description="Helical" evidence="6">
    <location>
        <begin position="515"/>
        <end position="539"/>
    </location>
</feature>
<comment type="subcellular location">
    <subcellularLocation>
        <location evidence="1">Cell membrane</location>
        <topology evidence="1">Multi-pass membrane protein</topology>
    </subcellularLocation>
</comment>
<dbReference type="RefSeq" id="WP_346760602.1">
    <property type="nucleotide sequence ID" value="NZ_JAUJEB010000006.1"/>
</dbReference>
<feature type="domain" description="ABC3 transporter permease C-terminal" evidence="7">
    <location>
        <begin position="765"/>
        <end position="876"/>
    </location>
</feature>
<feature type="transmembrane region" description="Helical" evidence="6">
    <location>
        <begin position="98"/>
        <end position="118"/>
    </location>
</feature>
<feature type="transmembrane region" description="Helical" evidence="6">
    <location>
        <begin position="466"/>
        <end position="494"/>
    </location>
</feature>
<evidence type="ECO:0000256" key="6">
    <source>
        <dbReference type="SAM" id="Phobius"/>
    </source>
</evidence>
<evidence type="ECO:0000256" key="4">
    <source>
        <dbReference type="ARBA" id="ARBA00022989"/>
    </source>
</evidence>
<feature type="transmembrane region" description="Helical" evidence="6">
    <location>
        <begin position="817"/>
        <end position="834"/>
    </location>
</feature>
<keyword evidence="2" id="KW-1003">Cell membrane</keyword>
<evidence type="ECO:0000256" key="2">
    <source>
        <dbReference type="ARBA" id="ARBA00022475"/>
    </source>
</evidence>
<dbReference type="NCBIfam" id="NF038404">
    <property type="entry name" value="perm_prefix_2"/>
    <property type="match status" value="1"/>
</dbReference>
<proteinExistence type="predicted"/>
<feature type="transmembrane region" description="Helical" evidence="6">
    <location>
        <begin position="846"/>
        <end position="868"/>
    </location>
</feature>
<evidence type="ECO:0000256" key="1">
    <source>
        <dbReference type="ARBA" id="ARBA00004651"/>
    </source>
</evidence>
<dbReference type="Pfam" id="PF12704">
    <property type="entry name" value="MacB_PCD"/>
    <property type="match status" value="2"/>
</dbReference>
<evidence type="ECO:0000259" key="7">
    <source>
        <dbReference type="Pfam" id="PF02687"/>
    </source>
</evidence>
<comment type="caution">
    <text evidence="9">The sequence shown here is derived from an EMBL/GenBank/DDBJ whole genome shotgun (WGS) entry which is preliminary data.</text>
</comment>
<gene>
    <name evidence="9" type="ORF">QQ020_24510</name>
</gene>
<evidence type="ECO:0000313" key="9">
    <source>
        <dbReference type="EMBL" id="MDN5215264.1"/>
    </source>
</evidence>
<reference evidence="9" key="1">
    <citation type="submission" date="2023-06" db="EMBL/GenBank/DDBJ databases">
        <title>Genomic of Agaribacillus aureum.</title>
        <authorList>
            <person name="Wang G."/>
        </authorList>
    </citation>
    <scope>NUCLEOTIDE SEQUENCE</scope>
    <source>
        <strain evidence="9">BMA12</strain>
    </source>
</reference>
<feature type="domain" description="ABC3 transporter permease C-terminal" evidence="7">
    <location>
        <begin position="383"/>
        <end position="496"/>
    </location>
</feature>
<dbReference type="InterPro" id="IPR025857">
    <property type="entry name" value="MacB_PCD"/>
</dbReference>
<dbReference type="InterPro" id="IPR047699">
    <property type="entry name" value="Permease_put_prefix"/>
</dbReference>
<organism evidence="9 10">
    <name type="scientific">Agaribacillus aureus</name>
    <dbReference type="NCBI Taxonomy" id="3051825"/>
    <lineage>
        <taxon>Bacteria</taxon>
        <taxon>Pseudomonadati</taxon>
        <taxon>Bacteroidota</taxon>
        <taxon>Cytophagia</taxon>
        <taxon>Cytophagales</taxon>
        <taxon>Splendidivirgaceae</taxon>
        <taxon>Agaribacillus</taxon>
    </lineage>
</organism>
<feature type="transmembrane region" description="Helical" evidence="6">
    <location>
        <begin position="762"/>
        <end position="781"/>
    </location>
</feature>
<keyword evidence="4 6" id="KW-1133">Transmembrane helix</keyword>
<keyword evidence="10" id="KW-1185">Reference proteome</keyword>
<keyword evidence="5 6" id="KW-0472">Membrane</keyword>
<dbReference type="Pfam" id="PF02687">
    <property type="entry name" value="FtsX"/>
    <property type="match status" value="2"/>
</dbReference>
<dbReference type="Proteomes" id="UP001172083">
    <property type="component" value="Unassembled WGS sequence"/>
</dbReference>
<dbReference type="InterPro" id="IPR050250">
    <property type="entry name" value="Macrolide_Exporter_MacB"/>
</dbReference>
<protein>
    <submittedName>
        <fullName evidence="9">ABC transporter permease</fullName>
    </submittedName>
</protein>
<evidence type="ECO:0000256" key="5">
    <source>
        <dbReference type="ARBA" id="ARBA00023136"/>
    </source>
</evidence>
<feature type="domain" description="MacB-like periplasmic core" evidence="8">
    <location>
        <begin position="588"/>
        <end position="688"/>
    </location>
</feature>